<evidence type="ECO:0000256" key="3">
    <source>
        <dbReference type="ARBA" id="ARBA00023125"/>
    </source>
</evidence>
<reference evidence="6 7" key="1">
    <citation type="submission" date="2024-09" db="EMBL/GenBank/DDBJ databases">
        <authorList>
            <person name="Sun Q."/>
            <person name="Mori K."/>
        </authorList>
    </citation>
    <scope>NUCLEOTIDE SEQUENCE [LARGE SCALE GENOMIC DNA]</scope>
    <source>
        <strain evidence="6 7">TBRC 1432</strain>
    </source>
</reference>
<dbReference type="RefSeq" id="WP_273939950.1">
    <property type="nucleotide sequence ID" value="NZ_CP097263.1"/>
</dbReference>
<dbReference type="InterPro" id="IPR050389">
    <property type="entry name" value="LysR-type_TF"/>
</dbReference>
<keyword evidence="3" id="KW-0238">DNA-binding</keyword>
<dbReference type="Pfam" id="PF00126">
    <property type="entry name" value="HTH_1"/>
    <property type="match status" value="1"/>
</dbReference>
<dbReference type="InterPro" id="IPR000847">
    <property type="entry name" value="LysR_HTH_N"/>
</dbReference>
<evidence type="ECO:0000313" key="6">
    <source>
        <dbReference type="EMBL" id="MFC0541114.1"/>
    </source>
</evidence>
<evidence type="ECO:0000256" key="2">
    <source>
        <dbReference type="ARBA" id="ARBA00023015"/>
    </source>
</evidence>
<dbReference type="Proteomes" id="UP001589810">
    <property type="component" value="Unassembled WGS sequence"/>
</dbReference>
<feature type="domain" description="HTH lysR-type" evidence="5">
    <location>
        <begin position="7"/>
        <end position="63"/>
    </location>
</feature>
<dbReference type="CDD" id="cd08417">
    <property type="entry name" value="PBP2_Nitroaromatics_like"/>
    <property type="match status" value="1"/>
</dbReference>
<dbReference type="Gene3D" id="1.10.10.10">
    <property type="entry name" value="Winged helix-like DNA-binding domain superfamily/Winged helix DNA-binding domain"/>
    <property type="match status" value="1"/>
</dbReference>
<evidence type="ECO:0000313" key="7">
    <source>
        <dbReference type="Proteomes" id="UP001589810"/>
    </source>
</evidence>
<keyword evidence="7" id="KW-1185">Reference proteome</keyword>
<dbReference type="SUPFAM" id="SSF46785">
    <property type="entry name" value="Winged helix' DNA-binding domain"/>
    <property type="match status" value="1"/>
</dbReference>
<gene>
    <name evidence="6" type="ORF">ACFFH7_06450</name>
</gene>
<comment type="caution">
    <text evidence="6">The sequence shown here is derived from an EMBL/GenBank/DDBJ whole genome shotgun (WGS) entry which is preliminary data.</text>
</comment>
<organism evidence="6 7">
    <name type="scientific">Kutzneria chonburiensis</name>
    <dbReference type="NCBI Taxonomy" id="1483604"/>
    <lineage>
        <taxon>Bacteria</taxon>
        <taxon>Bacillati</taxon>
        <taxon>Actinomycetota</taxon>
        <taxon>Actinomycetes</taxon>
        <taxon>Pseudonocardiales</taxon>
        <taxon>Pseudonocardiaceae</taxon>
        <taxon>Kutzneria</taxon>
    </lineage>
</organism>
<dbReference type="Pfam" id="PF03466">
    <property type="entry name" value="LysR_substrate"/>
    <property type="match status" value="1"/>
</dbReference>
<keyword evidence="2" id="KW-0805">Transcription regulation</keyword>
<dbReference type="PANTHER" id="PTHR30118">
    <property type="entry name" value="HTH-TYPE TRANSCRIPTIONAL REGULATOR LEUO-RELATED"/>
    <property type="match status" value="1"/>
</dbReference>
<sequence length="301" mass="33848">MHIENADLNLLKALDVLLEERHVSRAAARFHLSQSAMSRTLSRLRETFGDELLVRTTRGYELTPRARAIQQELEFILPRLRALVRGGEFDPATSADSIRVNCTDYAVTVLGGRLFGRIFEQAPRLSLTVEPLSPRTYDEIEHGRVDLALSPVQPPSGLHWQPLFQEDYVCAVAFDHPITASRLTLDQLAEYPRVSVVVLPQQVMVIDRRLAELGVTQRSGLRVPYFEAAFTALPGTLLIALVPRRLVEARRNDSSVRLIEAPAEIAAPFPYGMVWHPRLNSDPAHVWVRERVAEVAADLRP</sequence>
<dbReference type="InterPro" id="IPR005119">
    <property type="entry name" value="LysR_subst-bd"/>
</dbReference>
<comment type="similarity">
    <text evidence="1">Belongs to the LysR transcriptional regulatory family.</text>
</comment>
<dbReference type="PRINTS" id="PR00039">
    <property type="entry name" value="HTHLYSR"/>
</dbReference>
<dbReference type="PROSITE" id="PS50931">
    <property type="entry name" value="HTH_LYSR"/>
    <property type="match status" value="1"/>
</dbReference>
<protein>
    <submittedName>
        <fullName evidence="6">LysR family transcriptional regulator</fullName>
    </submittedName>
</protein>
<dbReference type="Gene3D" id="3.40.190.10">
    <property type="entry name" value="Periplasmic binding protein-like II"/>
    <property type="match status" value="2"/>
</dbReference>
<dbReference type="InterPro" id="IPR037402">
    <property type="entry name" value="YidZ_PBP2"/>
</dbReference>
<name>A0ABV6MLF6_9PSEU</name>
<evidence type="ECO:0000256" key="4">
    <source>
        <dbReference type="ARBA" id="ARBA00023163"/>
    </source>
</evidence>
<evidence type="ECO:0000259" key="5">
    <source>
        <dbReference type="PROSITE" id="PS50931"/>
    </source>
</evidence>
<dbReference type="PANTHER" id="PTHR30118:SF15">
    <property type="entry name" value="TRANSCRIPTIONAL REGULATORY PROTEIN"/>
    <property type="match status" value="1"/>
</dbReference>
<dbReference type="SUPFAM" id="SSF53850">
    <property type="entry name" value="Periplasmic binding protein-like II"/>
    <property type="match status" value="1"/>
</dbReference>
<dbReference type="EMBL" id="JBHLUD010000001">
    <property type="protein sequence ID" value="MFC0541114.1"/>
    <property type="molecule type" value="Genomic_DNA"/>
</dbReference>
<evidence type="ECO:0000256" key="1">
    <source>
        <dbReference type="ARBA" id="ARBA00009437"/>
    </source>
</evidence>
<dbReference type="InterPro" id="IPR036390">
    <property type="entry name" value="WH_DNA-bd_sf"/>
</dbReference>
<dbReference type="InterPro" id="IPR036388">
    <property type="entry name" value="WH-like_DNA-bd_sf"/>
</dbReference>
<accession>A0ABV6MLF6</accession>
<proteinExistence type="inferred from homology"/>
<keyword evidence="4" id="KW-0804">Transcription</keyword>